<dbReference type="FunFam" id="1.10.10.10:FF:000141">
    <property type="entry name" value="vacuolar protein-sorting-associated protein 25"/>
    <property type="match status" value="1"/>
</dbReference>
<dbReference type="GO" id="GO:0045450">
    <property type="term" value="P:bicoid mRNA localization"/>
    <property type="evidence" value="ECO:0007669"/>
    <property type="project" value="EnsemblMetazoa"/>
</dbReference>
<dbReference type="OMA" id="TRCLIMW"/>
<dbReference type="FunFam" id="1.10.10.570:FF:000003">
    <property type="entry name" value="Vacuolar protein-sorting-associated protein 25"/>
    <property type="match status" value="1"/>
</dbReference>
<dbReference type="Pfam" id="PF05871">
    <property type="entry name" value="ESCRT-II"/>
    <property type="match status" value="1"/>
</dbReference>
<dbReference type="Proteomes" id="UP000001292">
    <property type="component" value="Unassembled WGS sequence"/>
</dbReference>
<dbReference type="GO" id="GO:0070086">
    <property type="term" value="P:ubiquitin-dependent endocytosis"/>
    <property type="evidence" value="ECO:0007669"/>
    <property type="project" value="EnsemblMetazoa"/>
</dbReference>
<dbReference type="GO" id="GO:0005198">
    <property type="term" value="F:structural molecule activity"/>
    <property type="evidence" value="ECO:0007669"/>
    <property type="project" value="TreeGrafter"/>
</dbReference>
<dbReference type="Gene3D" id="1.10.10.10">
    <property type="entry name" value="Winged helix-like DNA-binding domain superfamily/Winged helix DNA-binding domain"/>
    <property type="match status" value="1"/>
</dbReference>
<comment type="subcellular location">
    <subcellularLocation>
        <location evidence="1">Cytoplasm</location>
    </subcellularLocation>
</comment>
<dbReference type="GO" id="GO:0010669">
    <property type="term" value="P:epithelial structure maintenance"/>
    <property type="evidence" value="ECO:0007669"/>
    <property type="project" value="EnsemblMetazoa"/>
</dbReference>
<dbReference type="EMBL" id="CH480816">
    <property type="protein sequence ID" value="EDW46964.1"/>
    <property type="molecule type" value="Genomic_DNA"/>
</dbReference>
<dbReference type="PhylomeDB" id="B4HS01"/>
<dbReference type="GO" id="GO:0043328">
    <property type="term" value="P:protein transport to vacuole involved in ubiquitin-dependent protein catabolic process via the multivesicular body sorting pathway"/>
    <property type="evidence" value="ECO:0007669"/>
    <property type="project" value="TreeGrafter"/>
</dbReference>
<dbReference type="STRING" id="7238.B4HS01"/>
<evidence type="ECO:0000313" key="9">
    <source>
        <dbReference type="Proteomes" id="UP000001292"/>
    </source>
</evidence>
<dbReference type="InterPro" id="IPR036390">
    <property type="entry name" value="WH_DNA-bd_sf"/>
</dbReference>
<dbReference type="GO" id="GO:0097352">
    <property type="term" value="P:autophagosome maturation"/>
    <property type="evidence" value="ECO:0007669"/>
    <property type="project" value="EnsemblMetazoa"/>
</dbReference>
<dbReference type="GO" id="GO:0042803">
    <property type="term" value="F:protein homodimerization activity"/>
    <property type="evidence" value="ECO:0007669"/>
    <property type="project" value="TreeGrafter"/>
</dbReference>
<dbReference type="Gene3D" id="1.10.10.570">
    <property type="entry name" value="Winged helix' DNA-binding domain. Chain C. Domain 1"/>
    <property type="match status" value="1"/>
</dbReference>
<evidence type="ECO:0000256" key="7">
    <source>
        <dbReference type="ARBA" id="ARBA00030094"/>
    </source>
</evidence>
<protein>
    <recommendedName>
        <fullName evidence="3">Vacuolar protein-sorting-associated protein 25</fullName>
    </recommendedName>
    <alternativeName>
        <fullName evidence="7">ESCRT-II complex subunit VPS25</fullName>
    </alternativeName>
</protein>
<dbReference type="GO" id="GO:0048803">
    <property type="term" value="P:imaginal disc-derived male genitalia morphogenesis"/>
    <property type="evidence" value="ECO:0007669"/>
    <property type="project" value="EnsemblMetazoa"/>
</dbReference>
<evidence type="ECO:0000256" key="2">
    <source>
        <dbReference type="ARBA" id="ARBA00009674"/>
    </source>
</evidence>
<proteinExistence type="inferred from homology"/>
<keyword evidence="4" id="KW-0813">Transport</keyword>
<dbReference type="GO" id="GO:0050680">
    <property type="term" value="P:negative regulation of epithelial cell proliferation"/>
    <property type="evidence" value="ECO:0007669"/>
    <property type="project" value="EnsemblMetazoa"/>
</dbReference>
<dbReference type="AlphaFoldDB" id="B4HS01"/>
<evidence type="ECO:0000256" key="3">
    <source>
        <dbReference type="ARBA" id="ARBA00017934"/>
    </source>
</evidence>
<evidence type="ECO:0000313" key="8">
    <source>
        <dbReference type="EMBL" id="EDW46964.1"/>
    </source>
</evidence>
<dbReference type="HOGENOM" id="CLU_087657_0_1_1"/>
<reference evidence="8 9" key="1">
    <citation type="journal article" date="2007" name="Nature">
        <title>Evolution of genes and genomes on the Drosophila phylogeny.</title>
        <authorList>
            <consortium name="Drosophila 12 Genomes Consortium"/>
            <person name="Clark A.G."/>
            <person name="Eisen M.B."/>
            <person name="Smith D.R."/>
            <person name="Bergman C.M."/>
            <person name="Oliver B."/>
            <person name="Markow T.A."/>
            <person name="Kaufman T.C."/>
            <person name="Kellis M."/>
            <person name="Gelbart W."/>
            <person name="Iyer V.N."/>
            <person name="Pollard D.A."/>
            <person name="Sackton T.B."/>
            <person name="Larracuente A.M."/>
            <person name="Singh N.D."/>
            <person name="Abad J.P."/>
            <person name="Abt D.N."/>
            <person name="Adryan B."/>
            <person name="Aguade M."/>
            <person name="Akashi H."/>
            <person name="Anderson W.W."/>
            <person name="Aquadro C.F."/>
            <person name="Ardell D.H."/>
            <person name="Arguello R."/>
            <person name="Artieri C.G."/>
            <person name="Barbash D.A."/>
            <person name="Barker D."/>
            <person name="Barsanti P."/>
            <person name="Batterham P."/>
            <person name="Batzoglou S."/>
            <person name="Begun D."/>
            <person name="Bhutkar A."/>
            <person name="Blanco E."/>
            <person name="Bosak S.A."/>
            <person name="Bradley R.K."/>
            <person name="Brand A.D."/>
            <person name="Brent M.R."/>
            <person name="Brooks A.N."/>
            <person name="Brown R.H."/>
            <person name="Butlin R.K."/>
            <person name="Caggese C."/>
            <person name="Calvi B.R."/>
            <person name="Bernardo de Carvalho A."/>
            <person name="Caspi A."/>
            <person name="Castrezana S."/>
            <person name="Celniker S.E."/>
            <person name="Chang J.L."/>
            <person name="Chapple C."/>
            <person name="Chatterji S."/>
            <person name="Chinwalla A."/>
            <person name="Civetta A."/>
            <person name="Clifton S.W."/>
            <person name="Comeron J.M."/>
            <person name="Costello J.C."/>
            <person name="Coyne J.A."/>
            <person name="Daub J."/>
            <person name="David R.G."/>
            <person name="Delcher A.L."/>
            <person name="Delehaunty K."/>
            <person name="Do C.B."/>
            <person name="Ebling H."/>
            <person name="Edwards K."/>
            <person name="Eickbush T."/>
            <person name="Evans J.D."/>
            <person name="Filipski A."/>
            <person name="Findeiss S."/>
            <person name="Freyhult E."/>
            <person name="Fulton L."/>
            <person name="Fulton R."/>
            <person name="Garcia A.C."/>
            <person name="Gardiner A."/>
            <person name="Garfield D.A."/>
            <person name="Garvin B.E."/>
            <person name="Gibson G."/>
            <person name="Gilbert D."/>
            <person name="Gnerre S."/>
            <person name="Godfrey J."/>
            <person name="Good R."/>
            <person name="Gotea V."/>
            <person name="Gravely B."/>
            <person name="Greenberg A.J."/>
            <person name="Griffiths-Jones S."/>
            <person name="Gross S."/>
            <person name="Guigo R."/>
            <person name="Gustafson E.A."/>
            <person name="Haerty W."/>
            <person name="Hahn M.W."/>
            <person name="Halligan D.L."/>
            <person name="Halpern A.L."/>
            <person name="Halter G.M."/>
            <person name="Han M.V."/>
            <person name="Heger A."/>
            <person name="Hillier L."/>
            <person name="Hinrichs A.S."/>
            <person name="Holmes I."/>
            <person name="Hoskins R.A."/>
            <person name="Hubisz M.J."/>
            <person name="Hultmark D."/>
            <person name="Huntley M.A."/>
            <person name="Jaffe D.B."/>
            <person name="Jagadeeshan S."/>
            <person name="Jeck W.R."/>
            <person name="Johnson J."/>
            <person name="Jones C.D."/>
            <person name="Jordan W.C."/>
            <person name="Karpen G.H."/>
            <person name="Kataoka E."/>
            <person name="Keightley P.D."/>
            <person name="Kheradpour P."/>
            <person name="Kirkness E.F."/>
            <person name="Koerich L.B."/>
            <person name="Kristiansen K."/>
            <person name="Kudrna D."/>
            <person name="Kulathinal R.J."/>
            <person name="Kumar S."/>
            <person name="Kwok R."/>
            <person name="Lander E."/>
            <person name="Langley C.H."/>
            <person name="Lapoint R."/>
            <person name="Lazzaro B.P."/>
            <person name="Lee S.J."/>
            <person name="Levesque L."/>
            <person name="Li R."/>
            <person name="Lin C.F."/>
            <person name="Lin M.F."/>
            <person name="Lindblad-Toh K."/>
            <person name="Llopart A."/>
            <person name="Long M."/>
            <person name="Low L."/>
            <person name="Lozovsky E."/>
            <person name="Lu J."/>
            <person name="Luo M."/>
            <person name="Machado C.A."/>
            <person name="Makalowski W."/>
            <person name="Marzo M."/>
            <person name="Matsuda M."/>
            <person name="Matzkin L."/>
            <person name="McAllister B."/>
            <person name="McBride C.S."/>
            <person name="McKernan B."/>
            <person name="McKernan K."/>
            <person name="Mendez-Lago M."/>
            <person name="Minx P."/>
            <person name="Mollenhauer M.U."/>
            <person name="Montooth K."/>
            <person name="Mount S.M."/>
            <person name="Mu X."/>
            <person name="Myers E."/>
            <person name="Negre B."/>
            <person name="Newfeld S."/>
            <person name="Nielsen R."/>
            <person name="Noor M.A."/>
            <person name="O'Grady P."/>
            <person name="Pachter L."/>
            <person name="Papaceit M."/>
            <person name="Parisi M.J."/>
            <person name="Parisi M."/>
            <person name="Parts L."/>
            <person name="Pedersen J.S."/>
            <person name="Pesole G."/>
            <person name="Phillippy A.M."/>
            <person name="Ponting C.P."/>
            <person name="Pop M."/>
            <person name="Porcelli D."/>
            <person name="Powell J.R."/>
            <person name="Prohaska S."/>
            <person name="Pruitt K."/>
            <person name="Puig M."/>
            <person name="Quesneville H."/>
            <person name="Ram K.R."/>
            <person name="Rand D."/>
            <person name="Rasmussen M.D."/>
            <person name="Reed L.K."/>
            <person name="Reenan R."/>
            <person name="Reily A."/>
            <person name="Remington K.A."/>
            <person name="Rieger T.T."/>
            <person name="Ritchie M.G."/>
            <person name="Robin C."/>
            <person name="Rogers Y.H."/>
            <person name="Rohde C."/>
            <person name="Rozas J."/>
            <person name="Rubenfield M.J."/>
            <person name="Ruiz A."/>
            <person name="Russo S."/>
            <person name="Salzberg S.L."/>
            <person name="Sanchez-Gracia A."/>
            <person name="Saranga D.J."/>
            <person name="Sato H."/>
            <person name="Schaeffer S.W."/>
            <person name="Schatz M.C."/>
            <person name="Schlenke T."/>
            <person name="Schwartz R."/>
            <person name="Segarra C."/>
            <person name="Singh R.S."/>
            <person name="Sirot L."/>
            <person name="Sirota M."/>
            <person name="Sisneros N.B."/>
            <person name="Smith C.D."/>
            <person name="Smith T.F."/>
            <person name="Spieth J."/>
            <person name="Stage D.E."/>
            <person name="Stark A."/>
            <person name="Stephan W."/>
            <person name="Strausberg R.L."/>
            <person name="Strempel S."/>
            <person name="Sturgill D."/>
            <person name="Sutton G."/>
            <person name="Sutton G.G."/>
            <person name="Tao W."/>
            <person name="Teichmann S."/>
            <person name="Tobari Y.N."/>
            <person name="Tomimura Y."/>
            <person name="Tsolas J.M."/>
            <person name="Valente V.L."/>
            <person name="Venter E."/>
            <person name="Venter J.C."/>
            <person name="Vicario S."/>
            <person name="Vieira F.G."/>
            <person name="Vilella A.J."/>
            <person name="Villasante A."/>
            <person name="Walenz B."/>
            <person name="Wang J."/>
            <person name="Wasserman M."/>
            <person name="Watts T."/>
            <person name="Wilson D."/>
            <person name="Wilson R.K."/>
            <person name="Wing R.A."/>
            <person name="Wolfner M.F."/>
            <person name="Wong A."/>
            <person name="Wong G.K."/>
            <person name="Wu C.I."/>
            <person name="Wu G."/>
            <person name="Yamamoto D."/>
            <person name="Yang H.P."/>
            <person name="Yang S.P."/>
            <person name="Yorke J.A."/>
            <person name="Yoshida K."/>
            <person name="Zdobnov E."/>
            <person name="Zhang P."/>
            <person name="Zhang Y."/>
            <person name="Zimin A.V."/>
            <person name="Baldwin J."/>
            <person name="Abdouelleil A."/>
            <person name="Abdulkadir J."/>
            <person name="Abebe A."/>
            <person name="Abera B."/>
            <person name="Abreu J."/>
            <person name="Acer S.C."/>
            <person name="Aftuck L."/>
            <person name="Alexander A."/>
            <person name="An P."/>
            <person name="Anderson E."/>
            <person name="Anderson S."/>
            <person name="Arachi H."/>
            <person name="Azer M."/>
            <person name="Bachantsang P."/>
            <person name="Barry A."/>
            <person name="Bayul T."/>
            <person name="Berlin A."/>
            <person name="Bessette D."/>
            <person name="Bloom T."/>
            <person name="Blye J."/>
            <person name="Boguslavskiy L."/>
            <person name="Bonnet C."/>
            <person name="Boukhgalter B."/>
            <person name="Bourzgui I."/>
            <person name="Brown A."/>
            <person name="Cahill P."/>
            <person name="Channer S."/>
            <person name="Cheshatsang Y."/>
            <person name="Chuda L."/>
            <person name="Citroen M."/>
            <person name="Collymore A."/>
            <person name="Cooke P."/>
            <person name="Costello M."/>
            <person name="D'Aco K."/>
            <person name="Daza R."/>
            <person name="De Haan G."/>
            <person name="DeGray S."/>
            <person name="DeMaso C."/>
            <person name="Dhargay N."/>
            <person name="Dooley K."/>
            <person name="Dooley E."/>
            <person name="Doricent M."/>
            <person name="Dorje P."/>
            <person name="Dorjee K."/>
            <person name="Dupes A."/>
            <person name="Elong R."/>
            <person name="Falk J."/>
            <person name="Farina A."/>
            <person name="Faro S."/>
            <person name="Ferguson D."/>
            <person name="Fisher S."/>
            <person name="Foley C.D."/>
            <person name="Franke A."/>
            <person name="Friedrich D."/>
            <person name="Gadbois L."/>
            <person name="Gearin G."/>
            <person name="Gearin C.R."/>
            <person name="Giannoukos G."/>
            <person name="Goode T."/>
            <person name="Graham J."/>
            <person name="Grandbois E."/>
            <person name="Grewal S."/>
            <person name="Gyaltsen K."/>
            <person name="Hafez N."/>
            <person name="Hagos B."/>
            <person name="Hall J."/>
            <person name="Henson C."/>
            <person name="Hollinger A."/>
            <person name="Honan T."/>
            <person name="Huard M.D."/>
            <person name="Hughes L."/>
            <person name="Hurhula B."/>
            <person name="Husby M.E."/>
            <person name="Kamat A."/>
            <person name="Kanga B."/>
            <person name="Kashin S."/>
            <person name="Khazanovich D."/>
            <person name="Kisner P."/>
            <person name="Lance K."/>
            <person name="Lara M."/>
            <person name="Lee W."/>
            <person name="Lennon N."/>
            <person name="Letendre F."/>
            <person name="LeVine R."/>
            <person name="Lipovsky A."/>
            <person name="Liu X."/>
            <person name="Liu J."/>
            <person name="Liu S."/>
            <person name="Lokyitsang T."/>
            <person name="Lokyitsang Y."/>
            <person name="Lubonja R."/>
            <person name="Lui A."/>
            <person name="MacDonald P."/>
            <person name="Magnisalis V."/>
            <person name="Maru K."/>
            <person name="Matthews C."/>
            <person name="McCusker W."/>
            <person name="McDonough S."/>
            <person name="Mehta T."/>
            <person name="Meldrim J."/>
            <person name="Meneus L."/>
            <person name="Mihai O."/>
            <person name="Mihalev A."/>
            <person name="Mihova T."/>
            <person name="Mittelman R."/>
            <person name="Mlenga V."/>
            <person name="Montmayeur A."/>
            <person name="Mulrain L."/>
            <person name="Navidi A."/>
            <person name="Naylor J."/>
            <person name="Negash T."/>
            <person name="Nguyen T."/>
            <person name="Nguyen N."/>
            <person name="Nicol R."/>
            <person name="Norbu C."/>
            <person name="Norbu N."/>
            <person name="Novod N."/>
            <person name="O'Neill B."/>
            <person name="Osman S."/>
            <person name="Markiewicz E."/>
            <person name="Oyono O.L."/>
            <person name="Patti C."/>
            <person name="Phunkhang P."/>
            <person name="Pierre F."/>
            <person name="Priest M."/>
            <person name="Raghuraman S."/>
            <person name="Rege F."/>
            <person name="Reyes R."/>
            <person name="Rise C."/>
            <person name="Rogov P."/>
            <person name="Ross K."/>
            <person name="Ryan E."/>
            <person name="Settipalli S."/>
            <person name="Shea T."/>
            <person name="Sherpa N."/>
            <person name="Shi L."/>
            <person name="Shih D."/>
            <person name="Sparrow T."/>
            <person name="Spaulding J."/>
            <person name="Stalker J."/>
            <person name="Stange-Thomann N."/>
            <person name="Stavropoulos S."/>
            <person name="Stone C."/>
            <person name="Strader C."/>
            <person name="Tesfaye S."/>
            <person name="Thomson T."/>
            <person name="Thoulutsang Y."/>
            <person name="Thoulutsang D."/>
            <person name="Topham K."/>
            <person name="Topping I."/>
            <person name="Tsamla T."/>
            <person name="Vassiliev H."/>
            <person name="Vo A."/>
            <person name="Wangchuk T."/>
            <person name="Wangdi T."/>
            <person name="Weiand M."/>
            <person name="Wilkinson J."/>
            <person name="Wilson A."/>
            <person name="Yadav S."/>
            <person name="Young G."/>
            <person name="Yu Q."/>
            <person name="Zembek L."/>
            <person name="Zhong D."/>
            <person name="Zimmer A."/>
            <person name="Zwirko Z."/>
            <person name="Jaffe D.B."/>
            <person name="Alvarez P."/>
            <person name="Brockman W."/>
            <person name="Butler J."/>
            <person name="Chin C."/>
            <person name="Gnerre S."/>
            <person name="Grabherr M."/>
            <person name="Kleber M."/>
            <person name="Mauceli E."/>
            <person name="MacCallum I."/>
        </authorList>
    </citation>
    <scope>NUCLEOTIDE SEQUENCE [LARGE SCALE GENOMIC DNA]</scope>
    <source>
        <strain evidence="9">Rob3c / Tucson 14021-0248.25</strain>
    </source>
</reference>
<evidence type="ECO:0000256" key="6">
    <source>
        <dbReference type="ARBA" id="ARBA00022927"/>
    </source>
</evidence>
<keyword evidence="5" id="KW-0963">Cytoplasm</keyword>
<dbReference type="GO" id="GO:0045199">
    <property type="term" value="P:maintenance of epithelial cell apical/basal polarity"/>
    <property type="evidence" value="ECO:0007669"/>
    <property type="project" value="EnsemblMetazoa"/>
</dbReference>
<evidence type="ECO:0000256" key="5">
    <source>
        <dbReference type="ARBA" id="ARBA00022490"/>
    </source>
</evidence>
<dbReference type="InterPro" id="IPR014041">
    <property type="entry name" value="ESCRT-II_cplx_Vps25-sub_N"/>
</dbReference>
<keyword evidence="6" id="KW-0653">Protein transport</keyword>
<dbReference type="PANTHER" id="PTHR13149">
    <property type="entry name" value="VACUOLAR PROTEIN SORTING-ASSOCIATED PROTEIN VPS25"/>
    <property type="match status" value="1"/>
</dbReference>
<evidence type="ECO:0000256" key="4">
    <source>
        <dbReference type="ARBA" id="ARBA00022448"/>
    </source>
</evidence>
<dbReference type="GO" id="GO:0000814">
    <property type="term" value="C:ESCRT II complex"/>
    <property type="evidence" value="ECO:0007669"/>
    <property type="project" value="InterPro"/>
</dbReference>
<sequence length="186" mass="21911">MTEFQWPWEYTFPPFFTLQPHEETRQQQLKVWTDLFLKYLRHTNKFTLSIGDQNSPLFHNESLKRRLSPELVLAILGELERSGHANPLDKRRQEWQVYWFTLEEYGNMVYDWVQETGQTNTICTLYEIASGENTSHLDFHGVDEAVLLSALRLLEEKGRCELIEMDGSHGVSSSKVPVLWNYVLMK</sequence>
<accession>B4HS01</accession>
<dbReference type="InterPro" id="IPR036388">
    <property type="entry name" value="WH-like_DNA-bd_sf"/>
</dbReference>
<dbReference type="PANTHER" id="PTHR13149:SF0">
    <property type="entry name" value="VACUOLAR PROTEIN-SORTING-ASSOCIATED PROTEIN 25"/>
    <property type="match status" value="1"/>
</dbReference>
<dbReference type="InterPro" id="IPR008570">
    <property type="entry name" value="ESCRT-II_cplx_Vps25-sub"/>
</dbReference>
<organism evidence="9">
    <name type="scientific">Drosophila sechellia</name>
    <name type="common">Fruit fly</name>
    <dbReference type="NCBI Taxonomy" id="7238"/>
    <lineage>
        <taxon>Eukaryota</taxon>
        <taxon>Metazoa</taxon>
        <taxon>Ecdysozoa</taxon>
        <taxon>Arthropoda</taxon>
        <taxon>Hexapoda</taxon>
        <taxon>Insecta</taxon>
        <taxon>Pterygota</taxon>
        <taxon>Neoptera</taxon>
        <taxon>Endopterygota</taxon>
        <taxon>Diptera</taxon>
        <taxon>Brachycera</taxon>
        <taxon>Muscomorpha</taxon>
        <taxon>Ephydroidea</taxon>
        <taxon>Drosophilidae</taxon>
        <taxon>Drosophila</taxon>
        <taxon>Sophophora</taxon>
    </lineage>
</organism>
<keyword evidence="9" id="KW-1185">Reference proteome</keyword>
<name>B4HS01_DROSE</name>
<dbReference type="KEGG" id="dse:6608206"/>
<comment type="similarity">
    <text evidence="2">Belongs to the VPS25 family.</text>
</comment>
<gene>
    <name evidence="8" type="primary">Dsec\GM21050</name>
    <name evidence="8" type="ORF">Dsec_GM21050</name>
</gene>
<evidence type="ECO:0000256" key="1">
    <source>
        <dbReference type="ARBA" id="ARBA00004496"/>
    </source>
</evidence>
<dbReference type="GO" id="GO:0042981">
    <property type="term" value="P:regulation of apoptotic process"/>
    <property type="evidence" value="ECO:0007669"/>
    <property type="project" value="EnsemblMetazoa"/>
</dbReference>
<dbReference type="SUPFAM" id="SSF46785">
    <property type="entry name" value="Winged helix' DNA-binding domain"/>
    <property type="match status" value="2"/>
</dbReference>